<dbReference type="PANTHER" id="PTHR45827:SF1">
    <property type="entry name" value="SORTING NEXIN"/>
    <property type="match status" value="1"/>
</dbReference>
<dbReference type="Proteomes" id="UP000789405">
    <property type="component" value="Unassembled WGS sequence"/>
</dbReference>
<evidence type="ECO:0000259" key="2">
    <source>
        <dbReference type="Pfam" id="PF10456"/>
    </source>
</evidence>
<dbReference type="GO" id="GO:0005886">
    <property type="term" value="C:plasma membrane"/>
    <property type="evidence" value="ECO:0007669"/>
    <property type="project" value="TreeGrafter"/>
</dbReference>
<sequence>DGDVEIIERFAAHARAMEKSMPWINEASQAHKDSLNEMQNQYRRVSYALLKLITGYDAGEDCECINDEGAWCWRDGCNVCLSLTKAIQSTAESMQVIADMYDSHKKEVIIPWIENFKEYNQPATNCEQLIDMHAGAYKKYKDVSDEDISQDQSEDTDIEAIRSRCDTVFNVTLSEVNRIHDEQLRQARANFDEPHYSALSQTPRTPSQYNASIDEQRPSISRPVSIVSVGSMSGMVGGVVDGVGSMGSFLKKTARTSIGSSSMFDSWWGRG</sequence>
<comment type="caution">
    <text evidence="3">The sequence shown here is derived from an EMBL/GenBank/DDBJ whole genome shotgun (WGS) entry which is preliminary data.</text>
</comment>
<name>A0A9N9JXN0_9GLOM</name>
<feature type="non-terminal residue" evidence="3">
    <location>
        <position position="1"/>
    </location>
</feature>
<feature type="compositionally biased region" description="Polar residues" evidence="1">
    <location>
        <begin position="198"/>
        <end position="213"/>
    </location>
</feature>
<keyword evidence="4" id="KW-1185">Reference proteome</keyword>
<dbReference type="GO" id="GO:0031410">
    <property type="term" value="C:cytoplasmic vesicle"/>
    <property type="evidence" value="ECO:0007669"/>
    <property type="project" value="TreeGrafter"/>
</dbReference>
<dbReference type="InterPro" id="IPR027267">
    <property type="entry name" value="AH/BAR_dom_sf"/>
</dbReference>
<evidence type="ECO:0000256" key="1">
    <source>
        <dbReference type="SAM" id="MobiDB-lite"/>
    </source>
</evidence>
<proteinExistence type="predicted"/>
<dbReference type="Gene3D" id="1.20.1270.60">
    <property type="entry name" value="Arfaptin homology (AH) domain/BAR domain"/>
    <property type="match status" value="1"/>
</dbReference>
<accession>A0A9N9JXN0</accession>
<dbReference type="EMBL" id="CAJVPY010036911">
    <property type="protein sequence ID" value="CAG8802434.1"/>
    <property type="molecule type" value="Genomic_DNA"/>
</dbReference>
<dbReference type="GO" id="GO:0016197">
    <property type="term" value="P:endosomal transport"/>
    <property type="evidence" value="ECO:0007669"/>
    <property type="project" value="TreeGrafter"/>
</dbReference>
<dbReference type="GO" id="GO:0097320">
    <property type="term" value="P:plasma membrane tubulation"/>
    <property type="evidence" value="ECO:0007669"/>
    <property type="project" value="TreeGrafter"/>
</dbReference>
<evidence type="ECO:0000313" key="4">
    <source>
        <dbReference type="Proteomes" id="UP000789405"/>
    </source>
</evidence>
<dbReference type="Pfam" id="PF10456">
    <property type="entry name" value="BAR_3_WASP_bdg"/>
    <property type="match status" value="1"/>
</dbReference>
<dbReference type="InterPro" id="IPR019497">
    <property type="entry name" value="Sorting_nexin_WASP-bd-dom"/>
</dbReference>
<feature type="region of interest" description="Disordered" evidence="1">
    <location>
        <begin position="195"/>
        <end position="217"/>
    </location>
</feature>
<protein>
    <submittedName>
        <fullName evidence="3">14712_t:CDS:1</fullName>
    </submittedName>
</protein>
<organism evidence="3 4">
    <name type="scientific">Dentiscutata erythropus</name>
    <dbReference type="NCBI Taxonomy" id="1348616"/>
    <lineage>
        <taxon>Eukaryota</taxon>
        <taxon>Fungi</taxon>
        <taxon>Fungi incertae sedis</taxon>
        <taxon>Mucoromycota</taxon>
        <taxon>Glomeromycotina</taxon>
        <taxon>Glomeromycetes</taxon>
        <taxon>Diversisporales</taxon>
        <taxon>Gigasporaceae</taxon>
        <taxon>Dentiscutata</taxon>
    </lineage>
</organism>
<dbReference type="OrthoDB" id="10254720at2759"/>
<evidence type="ECO:0000313" key="3">
    <source>
        <dbReference type="EMBL" id="CAG8802434.1"/>
    </source>
</evidence>
<dbReference type="PANTHER" id="PTHR45827">
    <property type="entry name" value="SORTING NEXIN"/>
    <property type="match status" value="1"/>
</dbReference>
<gene>
    <name evidence="3" type="ORF">DERYTH_LOCUS23679</name>
</gene>
<feature type="domain" description="Sorting nexin protein WASP-binding" evidence="2">
    <location>
        <begin position="7"/>
        <end position="188"/>
    </location>
</feature>
<dbReference type="GO" id="GO:0035091">
    <property type="term" value="F:phosphatidylinositol binding"/>
    <property type="evidence" value="ECO:0007669"/>
    <property type="project" value="TreeGrafter"/>
</dbReference>
<dbReference type="AlphaFoldDB" id="A0A9N9JXN0"/>
<reference evidence="3" key="1">
    <citation type="submission" date="2021-06" db="EMBL/GenBank/DDBJ databases">
        <authorList>
            <person name="Kallberg Y."/>
            <person name="Tangrot J."/>
            <person name="Rosling A."/>
        </authorList>
    </citation>
    <scope>NUCLEOTIDE SEQUENCE</scope>
    <source>
        <strain evidence="3">MA453B</strain>
    </source>
</reference>
<dbReference type="GO" id="GO:0006897">
    <property type="term" value="P:endocytosis"/>
    <property type="evidence" value="ECO:0007669"/>
    <property type="project" value="TreeGrafter"/>
</dbReference>